<name>A0A1B0ADA1_GLOPL</name>
<dbReference type="EnsemblMetazoa" id="GPAI041941-RA">
    <property type="protein sequence ID" value="GPAI041941-PA"/>
    <property type="gene ID" value="GPAI041941"/>
</dbReference>
<dbReference type="VEuPathDB" id="VectorBase:GPAI041941"/>
<keyword evidence="2" id="KW-1185">Reference proteome</keyword>
<protein>
    <submittedName>
        <fullName evidence="1">Uncharacterized protein</fullName>
    </submittedName>
</protein>
<reference evidence="2" key="1">
    <citation type="submission" date="2014-03" db="EMBL/GenBank/DDBJ databases">
        <authorList>
            <person name="Aksoy S."/>
            <person name="Warren W."/>
            <person name="Wilson R.K."/>
        </authorList>
    </citation>
    <scope>NUCLEOTIDE SEQUENCE [LARGE SCALE GENOMIC DNA]</scope>
    <source>
        <strain evidence="2">IAEA</strain>
    </source>
</reference>
<organism evidence="1 2">
    <name type="scientific">Glossina pallidipes</name>
    <name type="common">Tsetse fly</name>
    <dbReference type="NCBI Taxonomy" id="7398"/>
    <lineage>
        <taxon>Eukaryota</taxon>
        <taxon>Metazoa</taxon>
        <taxon>Ecdysozoa</taxon>
        <taxon>Arthropoda</taxon>
        <taxon>Hexapoda</taxon>
        <taxon>Insecta</taxon>
        <taxon>Pterygota</taxon>
        <taxon>Neoptera</taxon>
        <taxon>Endopterygota</taxon>
        <taxon>Diptera</taxon>
        <taxon>Brachycera</taxon>
        <taxon>Muscomorpha</taxon>
        <taxon>Hippoboscoidea</taxon>
        <taxon>Glossinidae</taxon>
        <taxon>Glossina</taxon>
    </lineage>
</organism>
<evidence type="ECO:0000313" key="2">
    <source>
        <dbReference type="Proteomes" id="UP000092445"/>
    </source>
</evidence>
<reference evidence="1" key="2">
    <citation type="submission" date="2020-05" db="UniProtKB">
        <authorList>
            <consortium name="EnsemblMetazoa"/>
        </authorList>
    </citation>
    <scope>IDENTIFICATION</scope>
    <source>
        <strain evidence="1">IAEA</strain>
    </source>
</reference>
<accession>A0A1B0ADA1</accession>
<dbReference type="Proteomes" id="UP000092445">
    <property type="component" value="Unassembled WGS sequence"/>
</dbReference>
<proteinExistence type="predicted"/>
<dbReference type="AlphaFoldDB" id="A0A1B0ADA1"/>
<sequence>MEGILWLHTHCLTLKNCCSYGFTCIKSNYDSLIRNIFVTSEQVLLTKLTSRALSYFKWFKVALLQRFVFPWLIQLEQKKGGSNFKLRISQNHKNVKVYVELSRRNDFKMLLISGGERNPYERTDYQCEVI</sequence>
<evidence type="ECO:0000313" key="1">
    <source>
        <dbReference type="EnsemblMetazoa" id="GPAI041941-PA"/>
    </source>
</evidence>